<sequence length="480" mass="51901">MSSSSDSDSDSDSSSSEEEEEMEDMIHGMPLSLNNDNDNHAPPPGPVVVGGGQGVVDGESDDDSEDDDSEEEDSGESSDSDEPGIPDVGVPMMPVGIPMMPVGVPMVPVGGVPISVKTHPPPPPTMIVTTTATTASPAAASPPDATNRLPAKRARAEEDAAAREERRNSRRRITAIAAQIRKLVPEAKHAAAYRRAVVPFARNADGAETDAAAFHPSLGPVHLSADAVRARVTANRAKRSKNLMERHVEGLLRRIQTHRFAPPFNIPVDAEKHGLEDYHTIVTHPMDLGTVRSRLEQGMYDSDPWLFASDVRLTFRNAVAYNPTGTDVRAMAEALWERFEEGWSSVKEKLEAEAAEVASEEAALVRRLAIIEAQSAMQDADAWCTRVALSLAKARRELSSLRASAHEDIPEHEPERRAEICRKASSSLPADVVQAVLRADGATSLDDANDVALVRLDALTRLFEEGGESLDWLGLRSFIQ</sequence>
<dbReference type="Pfam" id="PF00439">
    <property type="entry name" value="Bromodomain"/>
    <property type="match status" value="1"/>
</dbReference>
<dbReference type="PRINTS" id="PR00503">
    <property type="entry name" value="BROMODOMAIN"/>
</dbReference>
<feature type="compositionally biased region" description="Low complexity" evidence="3">
    <location>
        <begin position="134"/>
        <end position="146"/>
    </location>
</feature>
<dbReference type="Gene3D" id="1.20.920.10">
    <property type="entry name" value="Bromodomain-like"/>
    <property type="match status" value="1"/>
</dbReference>
<dbReference type="PROSITE" id="PS50014">
    <property type="entry name" value="BROMODOMAIN_2"/>
    <property type="match status" value="1"/>
</dbReference>
<dbReference type="SUPFAM" id="SSF47370">
    <property type="entry name" value="Bromodomain"/>
    <property type="match status" value="1"/>
</dbReference>
<evidence type="ECO:0000256" key="3">
    <source>
        <dbReference type="SAM" id="MobiDB-lite"/>
    </source>
</evidence>
<feature type="region of interest" description="Disordered" evidence="3">
    <location>
        <begin position="134"/>
        <end position="168"/>
    </location>
</feature>
<proteinExistence type="predicted"/>
<feature type="compositionally biased region" description="Acidic residues" evidence="3">
    <location>
        <begin position="7"/>
        <end position="23"/>
    </location>
</feature>
<evidence type="ECO:0000313" key="6">
    <source>
        <dbReference type="Proteomes" id="UP000660262"/>
    </source>
</evidence>
<organism evidence="5 6">
    <name type="scientific">Pycnococcus provasolii</name>
    <dbReference type="NCBI Taxonomy" id="41880"/>
    <lineage>
        <taxon>Eukaryota</taxon>
        <taxon>Viridiplantae</taxon>
        <taxon>Chlorophyta</taxon>
        <taxon>Pseudoscourfieldiophyceae</taxon>
        <taxon>Pseudoscourfieldiales</taxon>
        <taxon>Pycnococcaceae</taxon>
        <taxon>Pycnococcus</taxon>
    </lineage>
</organism>
<reference evidence="5" key="1">
    <citation type="submission" date="2020-10" db="EMBL/GenBank/DDBJ databases">
        <title>Unveiling of a novel bifunctional photoreceptor, Dualchrome1, isolated from a cosmopolitan green alga.</title>
        <authorList>
            <person name="Suzuki S."/>
            <person name="Kawachi M."/>
        </authorList>
    </citation>
    <scope>NUCLEOTIDE SEQUENCE</scope>
    <source>
        <strain evidence="5">NIES 2893</strain>
    </source>
</reference>
<keyword evidence="6" id="KW-1185">Reference proteome</keyword>
<feature type="compositionally biased region" description="Basic and acidic residues" evidence="3">
    <location>
        <begin position="154"/>
        <end position="167"/>
    </location>
</feature>
<evidence type="ECO:0000313" key="5">
    <source>
        <dbReference type="EMBL" id="GHP01762.1"/>
    </source>
</evidence>
<accession>A0A830H5H0</accession>
<evidence type="ECO:0000256" key="1">
    <source>
        <dbReference type="ARBA" id="ARBA00023117"/>
    </source>
</evidence>
<dbReference type="Proteomes" id="UP000660262">
    <property type="component" value="Unassembled WGS sequence"/>
</dbReference>
<dbReference type="InterPro" id="IPR036427">
    <property type="entry name" value="Bromodomain-like_sf"/>
</dbReference>
<dbReference type="PANTHER" id="PTHR45926">
    <property type="entry name" value="OSJNBA0053K19.4 PROTEIN"/>
    <property type="match status" value="1"/>
</dbReference>
<protein>
    <recommendedName>
        <fullName evidence="4">Bromo domain-containing protein</fullName>
    </recommendedName>
</protein>
<dbReference type="OrthoDB" id="21449at2759"/>
<dbReference type="SMART" id="SM00297">
    <property type="entry name" value="BROMO"/>
    <property type="match status" value="1"/>
</dbReference>
<keyword evidence="1 2" id="KW-0103">Bromodomain</keyword>
<feature type="compositionally biased region" description="Acidic residues" evidence="3">
    <location>
        <begin position="58"/>
        <end position="84"/>
    </location>
</feature>
<dbReference type="InterPro" id="IPR001487">
    <property type="entry name" value="Bromodomain"/>
</dbReference>
<comment type="caution">
    <text evidence="5">The sequence shown here is derived from an EMBL/GenBank/DDBJ whole genome shotgun (WGS) entry which is preliminary data.</text>
</comment>
<evidence type="ECO:0000259" key="4">
    <source>
        <dbReference type="PROSITE" id="PS50014"/>
    </source>
</evidence>
<dbReference type="AlphaFoldDB" id="A0A830H5H0"/>
<feature type="domain" description="Bromo" evidence="4">
    <location>
        <begin position="256"/>
        <end position="329"/>
    </location>
</feature>
<evidence type="ECO:0000256" key="2">
    <source>
        <dbReference type="PROSITE-ProRule" id="PRU00035"/>
    </source>
</evidence>
<name>A0A830H5H0_9CHLO</name>
<dbReference type="EMBL" id="BNJQ01000002">
    <property type="protein sequence ID" value="GHP01762.1"/>
    <property type="molecule type" value="Genomic_DNA"/>
</dbReference>
<feature type="region of interest" description="Disordered" evidence="3">
    <location>
        <begin position="1"/>
        <end position="92"/>
    </location>
</feature>
<gene>
    <name evidence="5" type="ORF">PPROV_000051900</name>
</gene>